<dbReference type="PANTHER" id="PTHR43701">
    <property type="entry name" value="MEMBRANE TRANSPORTER PROTEIN MJ0441-RELATED"/>
    <property type="match status" value="1"/>
</dbReference>
<evidence type="ECO:0000313" key="7">
    <source>
        <dbReference type="EMBL" id="MBS9338904.1"/>
    </source>
</evidence>
<comment type="caution">
    <text evidence="7">The sequence shown here is derived from an EMBL/GenBank/DDBJ whole genome shotgun (WGS) entry which is preliminary data.</text>
</comment>
<evidence type="ECO:0000256" key="1">
    <source>
        <dbReference type="ARBA" id="ARBA00004141"/>
    </source>
</evidence>
<evidence type="ECO:0000256" key="4">
    <source>
        <dbReference type="ARBA" id="ARBA00022989"/>
    </source>
</evidence>
<keyword evidence="8" id="KW-1185">Reference proteome</keyword>
<proteinExistence type="inferred from homology"/>
<dbReference type="EMBL" id="JAAMFK010000005">
    <property type="protein sequence ID" value="MBS9338904.1"/>
    <property type="molecule type" value="Genomic_DNA"/>
</dbReference>
<reference evidence="7 8" key="1">
    <citation type="submission" date="2020-02" db="EMBL/GenBank/DDBJ databases">
        <title>Fructobacillus sp. isolated from paper mulberry of Taiwan.</title>
        <authorList>
            <person name="Lin S.-T."/>
        </authorList>
    </citation>
    <scope>NUCLEOTIDE SEQUENCE [LARGE SCALE GENOMIC DNA]</scope>
    <source>
        <strain evidence="7 8">M2-14</strain>
    </source>
</reference>
<evidence type="ECO:0000256" key="3">
    <source>
        <dbReference type="ARBA" id="ARBA00022692"/>
    </source>
</evidence>
<keyword evidence="6" id="KW-1003">Cell membrane</keyword>
<feature type="transmembrane region" description="Helical" evidence="6">
    <location>
        <begin position="39"/>
        <end position="57"/>
    </location>
</feature>
<feature type="transmembrane region" description="Helical" evidence="6">
    <location>
        <begin position="134"/>
        <end position="163"/>
    </location>
</feature>
<protein>
    <recommendedName>
        <fullName evidence="6">Probable membrane transporter protein</fullName>
    </recommendedName>
</protein>
<comment type="similarity">
    <text evidence="2 6">Belongs to the 4-toluene sulfonate uptake permease (TSUP) (TC 2.A.102) family.</text>
</comment>
<accession>A0ABS5R0E3</accession>
<evidence type="ECO:0000256" key="6">
    <source>
        <dbReference type="RuleBase" id="RU363041"/>
    </source>
</evidence>
<keyword evidence="4 6" id="KW-1133">Transmembrane helix</keyword>
<gene>
    <name evidence="7" type="ORF">G6R29_04600</name>
</gene>
<organism evidence="7 8">
    <name type="scientific">Fructobacillus broussonetiae</name>
    <dbReference type="NCBI Taxonomy" id="2713173"/>
    <lineage>
        <taxon>Bacteria</taxon>
        <taxon>Bacillati</taxon>
        <taxon>Bacillota</taxon>
        <taxon>Bacilli</taxon>
        <taxon>Lactobacillales</taxon>
        <taxon>Lactobacillaceae</taxon>
        <taxon>Fructobacillus</taxon>
    </lineage>
</organism>
<keyword evidence="5 6" id="KW-0472">Membrane</keyword>
<dbReference type="RefSeq" id="WP_213809188.1">
    <property type="nucleotide sequence ID" value="NZ_JAAMFK010000005.1"/>
</dbReference>
<sequence>MDIIFYGFLIGCFVTLIGGGGATFYLGVLTATMGMSTKMAVPTSLFIAVFALFSGFMTQLKLKNIELKVGNRMILAALPGIVIGTYIGQFIPTRVYQLMVGTLFIVMGSIVLVKKIRGKKTTDNADDKSQNTAMGFGFLSGLMVGFGGLSGGSATTAGLSIIGIPSIRVAGTTTYVLWALAVVGLGSHLVAGSPISYTAGLYLMIGGIIGSILTPLVMGRLNTEKFNKFLGILMGVVIIYFGLNMIF</sequence>
<feature type="transmembrane region" description="Helical" evidence="6">
    <location>
        <begin position="69"/>
        <end position="89"/>
    </location>
</feature>
<feature type="transmembrane region" description="Helical" evidence="6">
    <location>
        <begin position="229"/>
        <end position="246"/>
    </location>
</feature>
<dbReference type="Pfam" id="PF01925">
    <property type="entry name" value="TauE"/>
    <property type="match status" value="1"/>
</dbReference>
<evidence type="ECO:0000256" key="5">
    <source>
        <dbReference type="ARBA" id="ARBA00023136"/>
    </source>
</evidence>
<dbReference type="InterPro" id="IPR051598">
    <property type="entry name" value="TSUP/Inactive_protease-like"/>
</dbReference>
<dbReference type="InterPro" id="IPR002781">
    <property type="entry name" value="TM_pro_TauE-like"/>
</dbReference>
<feature type="transmembrane region" description="Helical" evidence="6">
    <location>
        <begin position="95"/>
        <end position="113"/>
    </location>
</feature>
<evidence type="ECO:0000313" key="8">
    <source>
        <dbReference type="Proteomes" id="UP001519504"/>
    </source>
</evidence>
<keyword evidence="3 6" id="KW-0812">Transmembrane</keyword>
<dbReference type="Proteomes" id="UP001519504">
    <property type="component" value="Unassembled WGS sequence"/>
</dbReference>
<feature type="transmembrane region" description="Helical" evidence="6">
    <location>
        <begin position="175"/>
        <end position="192"/>
    </location>
</feature>
<dbReference type="PANTHER" id="PTHR43701:SF2">
    <property type="entry name" value="MEMBRANE TRANSPORTER PROTEIN YJNA-RELATED"/>
    <property type="match status" value="1"/>
</dbReference>
<feature type="transmembrane region" description="Helical" evidence="6">
    <location>
        <begin position="199"/>
        <end position="217"/>
    </location>
</feature>
<feature type="transmembrane region" description="Helical" evidence="6">
    <location>
        <begin position="7"/>
        <end position="27"/>
    </location>
</feature>
<name>A0ABS5R0E3_9LACO</name>
<evidence type="ECO:0000256" key="2">
    <source>
        <dbReference type="ARBA" id="ARBA00009142"/>
    </source>
</evidence>
<comment type="subcellular location">
    <subcellularLocation>
        <location evidence="6">Cell membrane</location>
        <topology evidence="6">Multi-pass membrane protein</topology>
    </subcellularLocation>
    <subcellularLocation>
        <location evidence="1">Membrane</location>
        <topology evidence="1">Multi-pass membrane protein</topology>
    </subcellularLocation>
</comment>